<feature type="region of interest" description="Disordered" evidence="1">
    <location>
        <begin position="1"/>
        <end position="30"/>
    </location>
</feature>
<proteinExistence type="predicted"/>
<sequence length="178" mass="19465">MAEFMLDPASFDSEKDEQTSGSGSSGESAAYERGSETCFWFPPLSSPRRLDPSTRAQETHFGLCSPPCMVKPCATPHGSFLAAMTLTHVIAITLCLWSDYGLEYEQAASTPQLKKDSAARMPGPTIRTITITTTAPQNAPESPGFTMPPLEYRRPVNAATREHGTKAAVQEFWTRSWS</sequence>
<dbReference type="Proteomes" id="UP000298138">
    <property type="component" value="Unassembled WGS sequence"/>
</dbReference>
<protein>
    <submittedName>
        <fullName evidence="2">Uncharacterized protein</fullName>
    </submittedName>
</protein>
<feature type="compositionally biased region" description="Low complexity" evidence="1">
    <location>
        <begin position="20"/>
        <end position="30"/>
    </location>
</feature>
<dbReference type="AlphaFoldDB" id="A0A4S2MLG4"/>
<reference evidence="2 3" key="1">
    <citation type="submission" date="2019-04" db="EMBL/GenBank/DDBJ databases">
        <title>Comparative genomics and transcriptomics to analyze fruiting body development in filamentous ascomycetes.</title>
        <authorList>
            <consortium name="DOE Joint Genome Institute"/>
            <person name="Lutkenhaus R."/>
            <person name="Traeger S."/>
            <person name="Breuer J."/>
            <person name="Kuo A."/>
            <person name="Lipzen A."/>
            <person name="Pangilinan J."/>
            <person name="Dilworth D."/>
            <person name="Sandor L."/>
            <person name="Poggeler S."/>
            <person name="Barry K."/>
            <person name="Grigoriev I.V."/>
            <person name="Nowrousian M."/>
        </authorList>
    </citation>
    <scope>NUCLEOTIDE SEQUENCE [LARGE SCALE GENOMIC DNA]</scope>
    <source>
        <strain evidence="2 3">CBS 389.68</strain>
    </source>
</reference>
<name>A0A4S2MLG4_9PEZI</name>
<organism evidence="2 3">
    <name type="scientific">Ascodesmis nigricans</name>
    <dbReference type="NCBI Taxonomy" id="341454"/>
    <lineage>
        <taxon>Eukaryota</taxon>
        <taxon>Fungi</taxon>
        <taxon>Dikarya</taxon>
        <taxon>Ascomycota</taxon>
        <taxon>Pezizomycotina</taxon>
        <taxon>Pezizomycetes</taxon>
        <taxon>Pezizales</taxon>
        <taxon>Ascodesmidaceae</taxon>
        <taxon>Ascodesmis</taxon>
    </lineage>
</organism>
<dbReference type="InParanoid" id="A0A4S2MLG4"/>
<evidence type="ECO:0000313" key="3">
    <source>
        <dbReference type="Proteomes" id="UP000298138"/>
    </source>
</evidence>
<gene>
    <name evidence="2" type="ORF">EX30DRAFT_351546</name>
</gene>
<keyword evidence="3" id="KW-1185">Reference proteome</keyword>
<accession>A0A4S2MLG4</accession>
<evidence type="ECO:0000313" key="2">
    <source>
        <dbReference type="EMBL" id="TGZ77881.1"/>
    </source>
</evidence>
<dbReference type="EMBL" id="ML220148">
    <property type="protein sequence ID" value="TGZ77881.1"/>
    <property type="molecule type" value="Genomic_DNA"/>
</dbReference>
<evidence type="ECO:0000256" key="1">
    <source>
        <dbReference type="SAM" id="MobiDB-lite"/>
    </source>
</evidence>